<comment type="caution">
    <text evidence="1">The sequence shown here is derived from an EMBL/GenBank/DDBJ whole genome shotgun (WGS) entry which is preliminary data.</text>
</comment>
<evidence type="ECO:0000313" key="1">
    <source>
        <dbReference type="EMBL" id="KAJ8110739.1"/>
    </source>
</evidence>
<organism evidence="1 2">
    <name type="scientific">Nemania bipapillata</name>
    <dbReference type="NCBI Taxonomy" id="110536"/>
    <lineage>
        <taxon>Eukaryota</taxon>
        <taxon>Fungi</taxon>
        <taxon>Dikarya</taxon>
        <taxon>Ascomycota</taxon>
        <taxon>Pezizomycotina</taxon>
        <taxon>Sordariomycetes</taxon>
        <taxon>Xylariomycetidae</taxon>
        <taxon>Xylariales</taxon>
        <taxon>Xylariaceae</taxon>
        <taxon>Nemania</taxon>
    </lineage>
</organism>
<keyword evidence="2" id="KW-1185">Reference proteome</keyword>
<sequence>MGQSTQASMNREYDICSERLQRRMEKAAIEKRRITRSPTPPIYESDTNSWEWEGHWGEDTGTPAEEPLSTTPPSEDIEVEVGDAPEPSLAKRSRLNDNLNHATRSVVIDSKRALDYLRRGIEIAQGVVFEISSSRAPGWCHFEDGPHLVRFGRSELMYWIGEECPRSYLARNGHSADTVHSALLDIVPIRNSISHPVGQWLRCPIDADDSLRRVHSLAIILGDEKRAFEARRLRDELRDETNRLVQDVLDLYYLTLQPYAPKMEYKSNHVALFKYALRNYDPSVHSAQLMAVARMWARQEELDTE</sequence>
<evidence type="ECO:0000313" key="2">
    <source>
        <dbReference type="Proteomes" id="UP001153334"/>
    </source>
</evidence>
<name>A0ACC2I6F7_9PEZI</name>
<gene>
    <name evidence="1" type="ORF">ONZ43_g5798</name>
</gene>
<accession>A0ACC2I6F7</accession>
<proteinExistence type="predicted"/>
<dbReference type="Proteomes" id="UP001153334">
    <property type="component" value="Unassembled WGS sequence"/>
</dbReference>
<protein>
    <submittedName>
        <fullName evidence="1">Uncharacterized protein</fullName>
    </submittedName>
</protein>
<reference evidence="1" key="1">
    <citation type="submission" date="2022-11" db="EMBL/GenBank/DDBJ databases">
        <title>Genome Sequence of Nemania bipapillata.</title>
        <authorList>
            <person name="Buettner E."/>
        </authorList>
    </citation>
    <scope>NUCLEOTIDE SEQUENCE</scope>
    <source>
        <strain evidence="1">CP14</strain>
    </source>
</reference>
<dbReference type="EMBL" id="JAPESX010001886">
    <property type="protein sequence ID" value="KAJ8110739.1"/>
    <property type="molecule type" value="Genomic_DNA"/>
</dbReference>